<keyword evidence="14" id="KW-0472">Membrane</keyword>
<dbReference type="Pfam" id="PF00072">
    <property type="entry name" value="Response_reg"/>
    <property type="match status" value="1"/>
</dbReference>
<dbReference type="Gene3D" id="3.30.450.20">
    <property type="entry name" value="PAS domain"/>
    <property type="match status" value="5"/>
</dbReference>
<dbReference type="PANTHER" id="PTHR45339:SF1">
    <property type="entry name" value="HYBRID SIGNAL TRANSDUCTION HISTIDINE KINASE J"/>
    <property type="match status" value="1"/>
</dbReference>
<dbReference type="Gene3D" id="3.30.565.10">
    <property type="entry name" value="Histidine kinase-like ATPase, C-terminal domain"/>
    <property type="match status" value="1"/>
</dbReference>
<evidence type="ECO:0000313" key="24">
    <source>
        <dbReference type="Proteomes" id="UP000010472"/>
    </source>
</evidence>
<evidence type="ECO:0000256" key="18">
    <source>
        <dbReference type="SAM" id="Coils"/>
    </source>
</evidence>
<dbReference type="InterPro" id="IPR011006">
    <property type="entry name" value="CheY-like_superfamily"/>
</dbReference>
<dbReference type="InterPro" id="IPR036097">
    <property type="entry name" value="HisK_dim/P_sf"/>
</dbReference>
<keyword evidence="11" id="KW-0067">ATP-binding</keyword>
<dbReference type="PROSITE" id="PS50112">
    <property type="entry name" value="PAS"/>
    <property type="match status" value="2"/>
</dbReference>
<feature type="modified residue" description="Phosphohistidine" evidence="16">
    <location>
        <position position="1387"/>
    </location>
</feature>
<evidence type="ECO:0000256" key="10">
    <source>
        <dbReference type="ARBA" id="ARBA00022777"/>
    </source>
</evidence>
<dbReference type="Pfam" id="PF13188">
    <property type="entry name" value="PAS_8"/>
    <property type="match status" value="2"/>
</dbReference>
<evidence type="ECO:0000256" key="14">
    <source>
        <dbReference type="ARBA" id="ARBA00023136"/>
    </source>
</evidence>
<keyword evidence="9" id="KW-0547">Nucleotide-binding</keyword>
<dbReference type="FunFam" id="1.10.287.130:FF:000004">
    <property type="entry name" value="Ethylene receptor 1"/>
    <property type="match status" value="1"/>
</dbReference>
<dbReference type="InterPro" id="IPR004358">
    <property type="entry name" value="Sig_transdc_His_kin-like_C"/>
</dbReference>
<dbReference type="InterPro" id="IPR005467">
    <property type="entry name" value="His_kinase_dom"/>
</dbReference>
<dbReference type="InterPro" id="IPR036641">
    <property type="entry name" value="HPT_dom_sf"/>
</dbReference>
<dbReference type="InterPro" id="IPR003661">
    <property type="entry name" value="HisK_dim/P_dom"/>
</dbReference>
<comment type="catalytic activity">
    <reaction evidence="1">
        <text>ATP + protein L-histidine = ADP + protein N-phospho-L-histidine.</text>
        <dbReference type="EC" id="2.7.13.3"/>
    </reaction>
</comment>
<name>K9W667_9CYAN</name>
<feature type="domain" description="Response regulatory" evidence="20">
    <location>
        <begin position="1154"/>
        <end position="1284"/>
    </location>
</feature>
<reference evidence="23 24" key="1">
    <citation type="submission" date="2012-06" db="EMBL/GenBank/DDBJ databases">
        <title>Finished chromosome of genome of Crinalium epipsammum PCC 9333.</title>
        <authorList>
            <consortium name="US DOE Joint Genome Institute"/>
            <person name="Gugger M."/>
            <person name="Coursin T."/>
            <person name="Rippka R."/>
            <person name="Tandeau De Marsac N."/>
            <person name="Huntemann M."/>
            <person name="Wei C.-L."/>
            <person name="Han J."/>
            <person name="Detter J.C."/>
            <person name="Han C."/>
            <person name="Tapia R."/>
            <person name="Davenport K."/>
            <person name="Daligault H."/>
            <person name="Erkkila T."/>
            <person name="Gu W."/>
            <person name="Munk A.C.C."/>
            <person name="Teshima H."/>
            <person name="Xu Y."/>
            <person name="Chain P."/>
            <person name="Chen A."/>
            <person name="Krypides N."/>
            <person name="Mavromatis K."/>
            <person name="Markowitz V."/>
            <person name="Szeto E."/>
            <person name="Ivanova N."/>
            <person name="Mikhailova N."/>
            <person name="Ovchinnikova G."/>
            <person name="Pagani I."/>
            <person name="Pati A."/>
            <person name="Goodwin L."/>
            <person name="Peters L."/>
            <person name="Pitluck S."/>
            <person name="Woyke T."/>
            <person name="Kerfeld C."/>
        </authorList>
    </citation>
    <scope>NUCLEOTIDE SEQUENCE [LARGE SCALE GENOMIC DNA]</scope>
    <source>
        <strain evidence="23 24">PCC 9333</strain>
    </source>
</reference>
<evidence type="ECO:0000259" key="22">
    <source>
        <dbReference type="PROSITE" id="PS50894"/>
    </source>
</evidence>
<evidence type="ECO:0000256" key="16">
    <source>
        <dbReference type="PROSITE-ProRule" id="PRU00110"/>
    </source>
</evidence>
<dbReference type="OrthoDB" id="5389090at2"/>
<dbReference type="eggNOG" id="COG0745">
    <property type="taxonomic scope" value="Bacteria"/>
</dbReference>
<dbReference type="SMART" id="SM00448">
    <property type="entry name" value="REC"/>
    <property type="match status" value="1"/>
</dbReference>
<dbReference type="Pfam" id="PF01627">
    <property type="entry name" value="Hpt"/>
    <property type="match status" value="1"/>
</dbReference>
<keyword evidence="18" id="KW-0175">Coiled coil</keyword>
<dbReference type="InterPro" id="IPR001789">
    <property type="entry name" value="Sig_transdc_resp-reg_receiver"/>
</dbReference>
<dbReference type="SUPFAM" id="SSF52172">
    <property type="entry name" value="CheY-like"/>
    <property type="match status" value="1"/>
</dbReference>
<evidence type="ECO:0000256" key="11">
    <source>
        <dbReference type="ARBA" id="ARBA00022840"/>
    </source>
</evidence>
<dbReference type="InterPro" id="IPR035965">
    <property type="entry name" value="PAS-like_dom_sf"/>
</dbReference>
<keyword evidence="13" id="KW-0902">Two-component regulatory system</keyword>
<dbReference type="eggNOG" id="COG3290">
    <property type="taxonomic scope" value="Bacteria"/>
</dbReference>
<dbReference type="SMART" id="SM00073">
    <property type="entry name" value="HPT"/>
    <property type="match status" value="1"/>
</dbReference>
<dbReference type="PROSITE" id="PS50110">
    <property type="entry name" value="RESPONSE_REGULATORY"/>
    <property type="match status" value="1"/>
</dbReference>
<keyword evidence="12" id="KW-1133">Transmembrane helix</keyword>
<feature type="coiled-coil region" evidence="18">
    <location>
        <begin position="151"/>
        <end position="195"/>
    </location>
</feature>
<proteinExistence type="inferred from homology"/>
<dbReference type="EMBL" id="CP003620">
    <property type="protein sequence ID" value="AFZ14960.1"/>
    <property type="molecule type" value="Genomic_DNA"/>
</dbReference>
<dbReference type="Proteomes" id="UP000010472">
    <property type="component" value="Chromosome"/>
</dbReference>
<feature type="domain" description="Histidine kinase" evidence="19">
    <location>
        <begin position="899"/>
        <end position="1128"/>
    </location>
</feature>
<comment type="similarity">
    <text evidence="3">In the N-terminal section; belongs to the phytochrome family.</text>
</comment>
<dbReference type="eggNOG" id="COG2205">
    <property type="taxonomic scope" value="Bacteria"/>
</dbReference>
<accession>K9W667</accession>
<dbReference type="PROSITE" id="PS50894">
    <property type="entry name" value="HPT"/>
    <property type="match status" value="1"/>
</dbReference>
<dbReference type="SMART" id="SM00387">
    <property type="entry name" value="HATPase_c"/>
    <property type="match status" value="1"/>
</dbReference>
<dbReference type="SMART" id="SM00091">
    <property type="entry name" value="PAS"/>
    <property type="match status" value="5"/>
</dbReference>
<dbReference type="HOGENOM" id="CLU_251511_0_0_3"/>
<dbReference type="CDD" id="cd17546">
    <property type="entry name" value="REC_hyHK_CKI1_RcsC-like"/>
    <property type="match status" value="1"/>
</dbReference>
<dbReference type="EC" id="2.7.13.3" evidence="4"/>
<dbReference type="SMART" id="SM00388">
    <property type="entry name" value="HisKA"/>
    <property type="match status" value="1"/>
</dbReference>
<dbReference type="Pfam" id="PF01590">
    <property type="entry name" value="GAF"/>
    <property type="match status" value="1"/>
</dbReference>
<evidence type="ECO:0000256" key="12">
    <source>
        <dbReference type="ARBA" id="ARBA00022989"/>
    </source>
</evidence>
<dbReference type="InterPro" id="IPR008207">
    <property type="entry name" value="Sig_transdc_His_kin_Hpt_dom"/>
</dbReference>
<dbReference type="FunFam" id="3.30.565.10:FF:000010">
    <property type="entry name" value="Sensor histidine kinase RcsC"/>
    <property type="match status" value="1"/>
</dbReference>
<dbReference type="STRING" id="1173022.Cri9333_4167"/>
<sequence>MGNLSTSLISSVIGTLGKMEVALAIISEAIVQTNDQGYIHWSNQAFDSLIDREHFDVLGTKLIEILPVEQQGVQVLEALHPASLALQNTYIINQDAPTGQQKAQISNIYSYSEPPLTKGIYEFQKAGKKLVLEISWAKIQLEQQANIIFVIRDITAQYQQQQQLQQQLQIEIDKRQQLERAIRDSEERFKWLLEATFNSVDGLLAIDSQGQIVYCNDKFKEIWSIPDAVLTLVDLDEILLLFSQQIKDPEAFLERSKNLYSKPDTKFTDILEFKDGKIFECYSQPQQLGNKIIGRFSCFRDITARKQIEAEIQRSLSLLKATIESTDDAIIAFDMQGNITCINQKFVEMWLIPDEIMASPDINQRLLFIESQIQYPENFFNAFQEFSQQPDAECCYLLKLKDGRSFECQSRQHRLEKTVLGRVWCFRDVTKTKQMEARIERERSLLQATIDSTNEGILAVESNGQITCCNQQFKEMWSLSDELIKTTDLQRRMEFIAEKLKYPEVWLQTIIELSNKPEVSRIDTLELRDGRLFERHIQPYKLGSQIIGRVFSFRDITDTKLAEIQLQQAKGQLQAVLNAVPGGIAWIDSNLNLLGVNNYLAEIFGLMPENFVGKNFNFFKSTHAEIIDFLQQFFSSYVQKTSIEVDWKVDSSRVSYLVAGQKYLQGQAAVFAVMEITKRKESEELLQQQTASMKAAMDRALLLKQITQQIRQSLDTRKILQTASNLIGENFKINRCVIHLITDPNLACPCVAEYVQPGYLSLINEEIPINGNPFAEALIAEDRAMAVYNVYNEPLLTAAIPILEYAQLKSMLAMRTSYKGEVNGFFGLHHCEEFHNWTTDEIELLEAVAAQVGIALAHARLLEQETHQRQQLSQQNLDLEKAKIAAEAASLAKSEFLAMMSHEIRTPMNAVMGMSSLLLNTELKPQQQGFVKTILHSSEALLAIINDILDFSKLEFGKLELEKQQFNLQKCVEGAVTMLAPKAAAKGLQLLSKIDPQTPVSIIGDATRLRQILVNLLSNAIKFTHAGEVSISVTAKQSELSQHSSLNNPIYQIKFAVKDTGIGIPDNRREKLFKRFSQVDSSISRRYGGTGLGLAISKEITELMGGTIWVESEVDIGSTFYFTMLAEAGILIADNNALDSRLTIPRIAEKLPLKILLAEDNLVNQEVAMLTLETLGYQVDVVSNGLEALQAVQRQTYDVVLMDVQMPEMDGLTATHCIRQAWSNEEFLAQRNGSSIISSCPRIIAMTAYATKGDRERCLEAGMDDYITKPINISELIQALYRCQPKALSGQSTPTLVEQKSDRSEYLEAELIMAEEDNCTIPKLPPQVPNPIDAKVLESLRQMAGSNANEFLAKILDNYFEETPRLLSAMQEAVSTEDPAALAYAAHKLRSASATLGATNLSLLCKELETLGRAGSTLGGLPVIAQIETAYEAVKLALRQEIQENHA</sequence>
<evidence type="ECO:0000256" key="13">
    <source>
        <dbReference type="ARBA" id="ARBA00023012"/>
    </source>
</evidence>
<evidence type="ECO:0000313" key="23">
    <source>
        <dbReference type="EMBL" id="AFZ14960.1"/>
    </source>
</evidence>
<evidence type="ECO:0000256" key="3">
    <source>
        <dbReference type="ARBA" id="ARBA00006402"/>
    </source>
</evidence>
<dbReference type="SUPFAM" id="SSF55874">
    <property type="entry name" value="ATPase domain of HSP90 chaperone/DNA topoisomerase II/histidine kinase"/>
    <property type="match status" value="1"/>
</dbReference>
<keyword evidence="10 23" id="KW-0418">Kinase</keyword>
<feature type="domain" description="HPt" evidence="22">
    <location>
        <begin position="1348"/>
        <end position="1441"/>
    </location>
</feature>
<evidence type="ECO:0000256" key="7">
    <source>
        <dbReference type="ARBA" id="ARBA00022679"/>
    </source>
</evidence>
<dbReference type="NCBIfam" id="TIGR00229">
    <property type="entry name" value="sensory_box"/>
    <property type="match status" value="2"/>
</dbReference>
<evidence type="ECO:0000256" key="17">
    <source>
        <dbReference type="PROSITE-ProRule" id="PRU00169"/>
    </source>
</evidence>
<feature type="domain" description="PAS" evidence="21">
    <location>
        <begin position="185"/>
        <end position="222"/>
    </location>
</feature>
<comment type="subcellular location">
    <subcellularLocation>
        <location evidence="2">Cell membrane</location>
        <topology evidence="2">Multi-pass membrane protein</topology>
    </subcellularLocation>
</comment>
<keyword evidence="6 17" id="KW-0597">Phosphoprotein</keyword>
<evidence type="ECO:0000256" key="2">
    <source>
        <dbReference type="ARBA" id="ARBA00004651"/>
    </source>
</evidence>
<dbReference type="RefSeq" id="WP_015205056.1">
    <property type="nucleotide sequence ID" value="NC_019753.1"/>
</dbReference>
<evidence type="ECO:0000256" key="9">
    <source>
        <dbReference type="ARBA" id="ARBA00022741"/>
    </source>
</evidence>
<dbReference type="KEGG" id="cep:Cri9333_4167"/>
<evidence type="ECO:0000256" key="4">
    <source>
        <dbReference type="ARBA" id="ARBA00012438"/>
    </source>
</evidence>
<dbReference type="SUPFAM" id="SSF55781">
    <property type="entry name" value="GAF domain-like"/>
    <property type="match status" value="1"/>
</dbReference>
<dbReference type="Pfam" id="PF02518">
    <property type="entry name" value="HATPase_c"/>
    <property type="match status" value="1"/>
</dbReference>
<keyword evidence="7" id="KW-0808">Transferase</keyword>
<evidence type="ECO:0000256" key="6">
    <source>
        <dbReference type="ARBA" id="ARBA00022553"/>
    </source>
</evidence>
<evidence type="ECO:0000259" key="19">
    <source>
        <dbReference type="PROSITE" id="PS50109"/>
    </source>
</evidence>
<dbReference type="eggNOG" id="COG2198">
    <property type="taxonomic scope" value="Bacteria"/>
</dbReference>
<dbReference type="PATRIC" id="fig|1173022.3.peg.4503"/>
<dbReference type="GO" id="GO:0005524">
    <property type="term" value="F:ATP binding"/>
    <property type="evidence" value="ECO:0007669"/>
    <property type="project" value="UniProtKB-KW"/>
</dbReference>
<gene>
    <name evidence="23" type="ORF">Cri9333_4167</name>
</gene>
<dbReference type="Pfam" id="PF00512">
    <property type="entry name" value="HisKA"/>
    <property type="match status" value="1"/>
</dbReference>
<dbReference type="Gene3D" id="3.40.50.2300">
    <property type="match status" value="1"/>
</dbReference>
<evidence type="ECO:0000259" key="20">
    <source>
        <dbReference type="PROSITE" id="PS50110"/>
    </source>
</evidence>
<evidence type="ECO:0000259" key="21">
    <source>
        <dbReference type="PROSITE" id="PS50112"/>
    </source>
</evidence>
<protein>
    <recommendedName>
        <fullName evidence="15">Circadian input-output histidine kinase CikA</fullName>
        <ecNumber evidence="4">2.7.13.3</ecNumber>
    </recommendedName>
</protein>
<dbReference type="InterPro" id="IPR003594">
    <property type="entry name" value="HATPase_dom"/>
</dbReference>
<dbReference type="CDD" id="cd00082">
    <property type="entry name" value="HisKA"/>
    <property type="match status" value="1"/>
</dbReference>
<dbReference type="Gene3D" id="1.10.287.130">
    <property type="match status" value="1"/>
</dbReference>
<keyword evidence="24" id="KW-1185">Reference proteome</keyword>
<evidence type="ECO:0000256" key="15">
    <source>
        <dbReference type="ARBA" id="ARBA00074306"/>
    </source>
</evidence>
<dbReference type="Gene3D" id="1.20.120.160">
    <property type="entry name" value="HPT domain"/>
    <property type="match status" value="1"/>
</dbReference>
<evidence type="ECO:0000256" key="8">
    <source>
        <dbReference type="ARBA" id="ARBA00022692"/>
    </source>
</evidence>
<dbReference type="PANTHER" id="PTHR45339">
    <property type="entry name" value="HYBRID SIGNAL TRANSDUCTION HISTIDINE KINASE J"/>
    <property type="match status" value="1"/>
</dbReference>
<dbReference type="PRINTS" id="PR00344">
    <property type="entry name" value="BCTRLSENSOR"/>
</dbReference>
<evidence type="ECO:0000256" key="5">
    <source>
        <dbReference type="ARBA" id="ARBA00022475"/>
    </source>
</evidence>
<dbReference type="SUPFAM" id="SSF55785">
    <property type="entry name" value="PYP-like sensor domain (PAS domain)"/>
    <property type="match status" value="5"/>
</dbReference>
<evidence type="ECO:0000256" key="1">
    <source>
        <dbReference type="ARBA" id="ARBA00000085"/>
    </source>
</evidence>
<keyword evidence="5" id="KW-1003">Cell membrane</keyword>
<dbReference type="GO" id="GO:0000155">
    <property type="term" value="F:phosphorelay sensor kinase activity"/>
    <property type="evidence" value="ECO:0007669"/>
    <property type="project" value="InterPro"/>
</dbReference>
<dbReference type="SUPFAM" id="SSF47384">
    <property type="entry name" value="Homodimeric domain of signal transducing histidine kinase"/>
    <property type="match status" value="1"/>
</dbReference>
<dbReference type="SMART" id="SM00065">
    <property type="entry name" value="GAF"/>
    <property type="match status" value="1"/>
</dbReference>
<dbReference type="InterPro" id="IPR003018">
    <property type="entry name" value="GAF"/>
</dbReference>
<dbReference type="Pfam" id="PF12860">
    <property type="entry name" value="PAS_7"/>
    <property type="match status" value="1"/>
</dbReference>
<dbReference type="CDD" id="cd16922">
    <property type="entry name" value="HATPase_EvgS-ArcB-TorS-like"/>
    <property type="match status" value="1"/>
</dbReference>
<organism evidence="23 24">
    <name type="scientific">Crinalium epipsammum PCC 9333</name>
    <dbReference type="NCBI Taxonomy" id="1173022"/>
    <lineage>
        <taxon>Bacteria</taxon>
        <taxon>Bacillati</taxon>
        <taxon>Cyanobacteriota</taxon>
        <taxon>Cyanophyceae</taxon>
        <taxon>Gomontiellales</taxon>
        <taxon>Gomontiellaceae</taxon>
        <taxon>Crinalium</taxon>
    </lineage>
</organism>
<keyword evidence="8" id="KW-0812">Transmembrane</keyword>
<dbReference type="Gene3D" id="3.30.450.40">
    <property type="match status" value="1"/>
</dbReference>
<dbReference type="InterPro" id="IPR036890">
    <property type="entry name" value="HATPase_C_sf"/>
</dbReference>
<dbReference type="PROSITE" id="PS50109">
    <property type="entry name" value="HIS_KIN"/>
    <property type="match status" value="1"/>
</dbReference>
<feature type="domain" description="PAS" evidence="21">
    <location>
        <begin position="569"/>
        <end position="641"/>
    </location>
</feature>
<dbReference type="SUPFAM" id="SSF47226">
    <property type="entry name" value="Histidine-containing phosphotransfer domain, HPT domain"/>
    <property type="match status" value="1"/>
</dbReference>
<dbReference type="InterPro" id="IPR000014">
    <property type="entry name" value="PAS"/>
</dbReference>
<dbReference type="GO" id="GO:0005886">
    <property type="term" value="C:plasma membrane"/>
    <property type="evidence" value="ECO:0007669"/>
    <property type="project" value="UniProtKB-SubCell"/>
</dbReference>
<dbReference type="InterPro" id="IPR029016">
    <property type="entry name" value="GAF-like_dom_sf"/>
</dbReference>
<feature type="coiled-coil region" evidence="18">
    <location>
        <begin position="862"/>
        <end position="889"/>
    </location>
</feature>
<feature type="modified residue" description="4-aspartylphosphate" evidence="17">
    <location>
        <position position="1203"/>
    </location>
</feature>